<gene>
    <name evidence="3" type="ORF">DD237_000623</name>
    <name evidence="2" type="ORF">DD238_000032</name>
</gene>
<name>A0A3M6VV10_9STRA</name>
<dbReference type="AlphaFoldDB" id="A0A3M6VV10"/>
<dbReference type="EMBL" id="QLLG01000003">
    <property type="protein sequence ID" value="RMX70287.1"/>
    <property type="molecule type" value="Genomic_DNA"/>
</dbReference>
<keyword evidence="4" id="KW-1185">Reference proteome</keyword>
<protein>
    <submittedName>
        <fullName evidence="2">Uncharacterized protein</fullName>
    </submittedName>
</protein>
<dbReference type="Proteomes" id="UP000282087">
    <property type="component" value="Unassembled WGS sequence"/>
</dbReference>
<dbReference type="EMBL" id="QKXF01000784">
    <property type="protein sequence ID" value="RQM08872.1"/>
    <property type="molecule type" value="Genomic_DNA"/>
</dbReference>
<evidence type="ECO:0000313" key="3">
    <source>
        <dbReference type="EMBL" id="RQM08872.1"/>
    </source>
</evidence>
<evidence type="ECO:0000313" key="5">
    <source>
        <dbReference type="Proteomes" id="UP000286097"/>
    </source>
</evidence>
<dbReference type="VEuPathDB" id="FungiDB:DD237_000623"/>
<accession>A0A3M6VV10</accession>
<evidence type="ECO:0000256" key="1">
    <source>
        <dbReference type="SAM" id="Coils"/>
    </source>
</evidence>
<reference evidence="4 5" key="1">
    <citation type="submission" date="2018-06" db="EMBL/GenBank/DDBJ databases">
        <title>Comparative genomics of downy mildews reveals potential adaptations to biotrophy.</title>
        <authorList>
            <person name="Fletcher K."/>
            <person name="Klosterman S.J."/>
            <person name="Derevnina L."/>
            <person name="Martin F."/>
            <person name="Koike S."/>
            <person name="Reyes Chin-Wo S."/>
            <person name="Mou B."/>
            <person name="Michelmore R."/>
        </authorList>
    </citation>
    <scope>NUCLEOTIDE SEQUENCE [LARGE SCALE GENOMIC DNA]</scope>
    <source>
        <strain evidence="3 5">R13</strain>
        <strain evidence="2 4">R14</strain>
    </source>
</reference>
<comment type="caution">
    <text evidence="2">The sequence shown here is derived from an EMBL/GenBank/DDBJ whole genome shotgun (WGS) entry which is preliminary data.</text>
</comment>
<evidence type="ECO:0000313" key="4">
    <source>
        <dbReference type="Proteomes" id="UP000282087"/>
    </source>
</evidence>
<proteinExistence type="predicted"/>
<dbReference type="Proteomes" id="UP000286097">
    <property type="component" value="Unassembled WGS sequence"/>
</dbReference>
<evidence type="ECO:0000313" key="2">
    <source>
        <dbReference type="EMBL" id="RMX70287.1"/>
    </source>
</evidence>
<organism evidence="2 4">
    <name type="scientific">Peronospora effusa</name>
    <dbReference type="NCBI Taxonomy" id="542832"/>
    <lineage>
        <taxon>Eukaryota</taxon>
        <taxon>Sar</taxon>
        <taxon>Stramenopiles</taxon>
        <taxon>Oomycota</taxon>
        <taxon>Peronosporomycetes</taxon>
        <taxon>Peronosporales</taxon>
        <taxon>Peronosporaceae</taxon>
        <taxon>Peronospora</taxon>
    </lineage>
</organism>
<sequence length="68" mass="8309">MKVELDHVKEIQRMTSSHSFRLENKLVRLRQQQDQTKHEMQRIQQELDRANAKLRRSQRIGNFFFKAV</sequence>
<feature type="coiled-coil region" evidence="1">
    <location>
        <begin position="26"/>
        <end position="60"/>
    </location>
</feature>
<keyword evidence="1" id="KW-0175">Coiled coil</keyword>